<dbReference type="Gene3D" id="1.20.1250.20">
    <property type="entry name" value="MFS general substrate transporter like domains"/>
    <property type="match status" value="1"/>
</dbReference>
<evidence type="ECO:0000313" key="8">
    <source>
        <dbReference type="EMBL" id="MBU2670328.1"/>
    </source>
</evidence>
<feature type="transmembrane region" description="Helical" evidence="6">
    <location>
        <begin position="97"/>
        <end position="117"/>
    </location>
</feature>
<feature type="transmembrane region" description="Helical" evidence="6">
    <location>
        <begin position="158"/>
        <end position="178"/>
    </location>
</feature>
<reference evidence="8 9" key="1">
    <citation type="submission" date="2021-06" db="EMBL/GenBank/DDBJ databases">
        <title>Actinoplanes lichenicola sp. nov., and Actinoplanes ovalisporus sp. nov., isolated from lichen in Thailand.</title>
        <authorList>
            <person name="Saeng-In P."/>
            <person name="Kanchanasin P."/>
            <person name="Yuki M."/>
            <person name="Kudo T."/>
            <person name="Ohkuma M."/>
            <person name="Phongsopitanun W."/>
            <person name="Tanasupawat S."/>
        </authorList>
    </citation>
    <scope>NUCLEOTIDE SEQUENCE [LARGE SCALE GENOMIC DNA]</scope>
    <source>
        <strain evidence="8 9">NBRC 110975</strain>
    </source>
</reference>
<feature type="transmembrane region" description="Helical" evidence="6">
    <location>
        <begin position="199"/>
        <end position="226"/>
    </location>
</feature>
<feature type="domain" description="Major facilitator superfamily (MFS) profile" evidence="7">
    <location>
        <begin position="4"/>
        <end position="378"/>
    </location>
</feature>
<accession>A0ABS5Z3S0</accession>
<dbReference type="InterPro" id="IPR011701">
    <property type="entry name" value="MFS"/>
</dbReference>
<feature type="transmembrane region" description="Helical" evidence="6">
    <location>
        <begin position="289"/>
        <end position="307"/>
    </location>
</feature>
<organism evidence="8 9">
    <name type="scientific">Paractinoplanes bogorensis</name>
    <dbReference type="NCBI Taxonomy" id="1610840"/>
    <lineage>
        <taxon>Bacteria</taxon>
        <taxon>Bacillati</taxon>
        <taxon>Actinomycetota</taxon>
        <taxon>Actinomycetes</taxon>
        <taxon>Micromonosporales</taxon>
        <taxon>Micromonosporaceae</taxon>
        <taxon>Paractinoplanes</taxon>
    </lineage>
</organism>
<evidence type="ECO:0000256" key="3">
    <source>
        <dbReference type="ARBA" id="ARBA00022692"/>
    </source>
</evidence>
<keyword evidence="9" id="KW-1185">Reference proteome</keyword>
<dbReference type="Pfam" id="PF07690">
    <property type="entry name" value="MFS_1"/>
    <property type="match status" value="1"/>
</dbReference>
<feature type="transmembrane region" description="Helical" evidence="6">
    <location>
        <begin position="25"/>
        <end position="50"/>
    </location>
</feature>
<feature type="transmembrane region" description="Helical" evidence="6">
    <location>
        <begin position="354"/>
        <end position="373"/>
    </location>
</feature>
<dbReference type="RefSeq" id="WP_215795550.1">
    <property type="nucleotide sequence ID" value="NZ_JAHKKG010000019.1"/>
</dbReference>
<dbReference type="SUPFAM" id="SSF103473">
    <property type="entry name" value="MFS general substrate transporter"/>
    <property type="match status" value="1"/>
</dbReference>
<dbReference type="PANTHER" id="PTHR43124">
    <property type="entry name" value="PURINE EFFLUX PUMP PBUE"/>
    <property type="match status" value="1"/>
</dbReference>
<evidence type="ECO:0000256" key="5">
    <source>
        <dbReference type="ARBA" id="ARBA00023136"/>
    </source>
</evidence>
<feature type="transmembrane region" description="Helical" evidence="6">
    <location>
        <begin position="264"/>
        <end position="283"/>
    </location>
</feature>
<gene>
    <name evidence="8" type="ORF">KOI35_43185</name>
</gene>
<dbReference type="InterPro" id="IPR050189">
    <property type="entry name" value="MFS_Efflux_Transporters"/>
</dbReference>
<dbReference type="PROSITE" id="PS50850">
    <property type="entry name" value="MFS"/>
    <property type="match status" value="1"/>
</dbReference>
<evidence type="ECO:0000256" key="6">
    <source>
        <dbReference type="SAM" id="Phobius"/>
    </source>
</evidence>
<comment type="caution">
    <text evidence="8">The sequence shown here is derived from an EMBL/GenBank/DDBJ whole genome shotgun (WGS) entry which is preliminary data.</text>
</comment>
<sequence>MIRPVRLLQATTFVSTMDRFTMPPMLIVMAGALGVPLSAVVQTAGVYFLAYGIMQPVWGVVSDRLGRVRTLRLTLLAAGVAAAGSAAVTTLGQLGVARALTGAAMSAAVPASLIYVGDTVPAERRQTEVTNLMVGVALGTALASAGAGLLAVAVSWRAAFLASSVCALTLAFLLRALPEPARSRPPEGPLAQFGRLLRAPWALLLLFLAFVEGGILLGALTLLPAAVESTGVSAALAGAVTAVYGVAVLVGARLTGILSRRWPAWRLIAIGAVAAAAACGVAAVSQRAWVAGAVAVLIGLAWAAMHSSLQTWATQVLPAARATVVSLFAGCLFAGSAASAAIFAGAAEAGRYEVAYVCLGLVTIPLGLLATLARARWRPL</sequence>
<evidence type="ECO:0000259" key="7">
    <source>
        <dbReference type="PROSITE" id="PS50850"/>
    </source>
</evidence>
<evidence type="ECO:0000256" key="2">
    <source>
        <dbReference type="ARBA" id="ARBA00022475"/>
    </source>
</evidence>
<evidence type="ECO:0000256" key="1">
    <source>
        <dbReference type="ARBA" id="ARBA00004651"/>
    </source>
</evidence>
<protein>
    <submittedName>
        <fullName evidence="8">MFS transporter</fullName>
    </submittedName>
</protein>
<dbReference type="PANTHER" id="PTHR43124:SF3">
    <property type="entry name" value="CHLORAMPHENICOL EFFLUX PUMP RV0191"/>
    <property type="match status" value="1"/>
</dbReference>
<keyword evidence="3 6" id="KW-0812">Transmembrane</keyword>
<dbReference type="Proteomes" id="UP001519654">
    <property type="component" value="Unassembled WGS sequence"/>
</dbReference>
<evidence type="ECO:0000313" key="9">
    <source>
        <dbReference type="Proteomes" id="UP001519654"/>
    </source>
</evidence>
<dbReference type="InterPro" id="IPR020846">
    <property type="entry name" value="MFS_dom"/>
</dbReference>
<comment type="subcellular location">
    <subcellularLocation>
        <location evidence="1">Cell membrane</location>
        <topology evidence="1">Multi-pass membrane protein</topology>
    </subcellularLocation>
</comment>
<keyword evidence="2" id="KW-1003">Cell membrane</keyword>
<feature type="transmembrane region" description="Helical" evidence="6">
    <location>
        <begin position="71"/>
        <end position="91"/>
    </location>
</feature>
<name>A0ABS5Z3S0_9ACTN</name>
<feature type="transmembrane region" description="Helical" evidence="6">
    <location>
        <begin position="232"/>
        <end position="252"/>
    </location>
</feature>
<dbReference type="EMBL" id="JAHKKG010000019">
    <property type="protein sequence ID" value="MBU2670328.1"/>
    <property type="molecule type" value="Genomic_DNA"/>
</dbReference>
<feature type="transmembrane region" description="Helical" evidence="6">
    <location>
        <begin position="319"/>
        <end position="342"/>
    </location>
</feature>
<feature type="transmembrane region" description="Helical" evidence="6">
    <location>
        <begin position="129"/>
        <end position="152"/>
    </location>
</feature>
<evidence type="ECO:0000256" key="4">
    <source>
        <dbReference type="ARBA" id="ARBA00022989"/>
    </source>
</evidence>
<dbReference type="InterPro" id="IPR036259">
    <property type="entry name" value="MFS_trans_sf"/>
</dbReference>
<keyword evidence="5 6" id="KW-0472">Membrane</keyword>
<proteinExistence type="predicted"/>
<keyword evidence="4 6" id="KW-1133">Transmembrane helix</keyword>